<dbReference type="SUPFAM" id="SSF53335">
    <property type="entry name" value="S-adenosyl-L-methionine-dependent methyltransferases"/>
    <property type="match status" value="1"/>
</dbReference>
<evidence type="ECO:0000256" key="1">
    <source>
        <dbReference type="ARBA" id="ARBA00022603"/>
    </source>
</evidence>
<gene>
    <name evidence="4 7" type="primary">prmC</name>
    <name evidence="7" type="ORF">GHC57_06885</name>
</gene>
<feature type="binding site" evidence="4">
    <location>
        <begin position="133"/>
        <end position="137"/>
    </location>
    <ligand>
        <name>S-adenosyl-L-methionine</name>
        <dbReference type="ChEBI" id="CHEBI:59789"/>
    </ligand>
</feature>
<dbReference type="InterPro" id="IPR002052">
    <property type="entry name" value="DNA_methylase_N6_adenine_CS"/>
</dbReference>
<dbReference type="AlphaFoldDB" id="A0A7X1ZER1"/>
<keyword evidence="8" id="KW-1185">Reference proteome</keyword>
<evidence type="ECO:0000256" key="3">
    <source>
        <dbReference type="ARBA" id="ARBA00022691"/>
    </source>
</evidence>
<dbReference type="PROSITE" id="PS00092">
    <property type="entry name" value="N6_MTASE"/>
    <property type="match status" value="1"/>
</dbReference>
<dbReference type="Gene3D" id="1.10.8.10">
    <property type="entry name" value="DNA helicase RuvA subunit, C-terminal domain"/>
    <property type="match status" value="1"/>
</dbReference>
<dbReference type="NCBIfam" id="TIGR00536">
    <property type="entry name" value="hemK_fam"/>
    <property type="match status" value="1"/>
</dbReference>
<reference evidence="7 8" key="1">
    <citation type="submission" date="2019-10" db="EMBL/GenBank/DDBJ databases">
        <title>Draft whole-genome sequence of the purple nonsulfur photosynthetic bacterium Roseospira navarrensis DSM 15114.</title>
        <authorList>
            <person name="Kyndt J.A."/>
            <person name="Meyer T.E."/>
        </authorList>
    </citation>
    <scope>NUCLEOTIDE SEQUENCE [LARGE SCALE GENOMIC DNA]</scope>
    <source>
        <strain evidence="7 8">DSM 15114</strain>
    </source>
</reference>
<dbReference type="EC" id="2.1.1.297" evidence="4"/>
<comment type="function">
    <text evidence="4">Methylates the class 1 translation termination release factors RF1/PrfA and RF2/PrfB on the glutamine residue of the universally conserved GGQ motif.</text>
</comment>
<feature type="binding site" evidence="4">
    <location>
        <position position="156"/>
    </location>
    <ligand>
        <name>S-adenosyl-L-methionine</name>
        <dbReference type="ChEBI" id="CHEBI:59789"/>
    </ligand>
</feature>
<feature type="domain" description="Methyltransferase" evidence="5">
    <location>
        <begin position="128"/>
        <end position="202"/>
    </location>
</feature>
<feature type="binding site" evidence="4">
    <location>
        <position position="185"/>
    </location>
    <ligand>
        <name>S-adenosyl-L-methionine</name>
        <dbReference type="ChEBI" id="CHEBI:59789"/>
    </ligand>
</feature>
<name>A0A7X1ZER1_9PROT</name>
<comment type="similarity">
    <text evidence="4">Belongs to the protein N5-glutamine methyltransferase family. PrmC subfamily.</text>
</comment>
<dbReference type="Proteomes" id="UP000434582">
    <property type="component" value="Unassembled WGS sequence"/>
</dbReference>
<dbReference type="InterPro" id="IPR025714">
    <property type="entry name" value="Methyltranfer_dom"/>
</dbReference>
<keyword evidence="3 4" id="KW-0949">S-adenosyl-L-methionine</keyword>
<dbReference type="InterPro" id="IPR019874">
    <property type="entry name" value="RF_methyltr_PrmC"/>
</dbReference>
<organism evidence="7 8">
    <name type="scientific">Roseospira navarrensis</name>
    <dbReference type="NCBI Taxonomy" id="140058"/>
    <lineage>
        <taxon>Bacteria</taxon>
        <taxon>Pseudomonadati</taxon>
        <taxon>Pseudomonadota</taxon>
        <taxon>Alphaproteobacteria</taxon>
        <taxon>Rhodospirillales</taxon>
        <taxon>Rhodospirillaceae</taxon>
        <taxon>Roseospira</taxon>
    </lineage>
</organism>
<dbReference type="RefSeq" id="WP_153342537.1">
    <property type="nucleotide sequence ID" value="NZ_WIVE01000015.1"/>
</dbReference>
<dbReference type="GO" id="GO:0032259">
    <property type="term" value="P:methylation"/>
    <property type="evidence" value="ECO:0007669"/>
    <property type="project" value="UniProtKB-KW"/>
</dbReference>
<dbReference type="PANTHER" id="PTHR18895">
    <property type="entry name" value="HEMK METHYLTRANSFERASE"/>
    <property type="match status" value="1"/>
</dbReference>
<accession>A0A7X1ZER1</accession>
<dbReference type="GO" id="GO:0003676">
    <property type="term" value="F:nucleic acid binding"/>
    <property type="evidence" value="ECO:0007669"/>
    <property type="project" value="InterPro"/>
</dbReference>
<evidence type="ECO:0000313" key="8">
    <source>
        <dbReference type="Proteomes" id="UP000434582"/>
    </source>
</evidence>
<comment type="catalytic activity">
    <reaction evidence="4">
        <text>L-glutaminyl-[peptide chain release factor] + S-adenosyl-L-methionine = N(5)-methyl-L-glutaminyl-[peptide chain release factor] + S-adenosyl-L-homocysteine + H(+)</text>
        <dbReference type="Rhea" id="RHEA:42896"/>
        <dbReference type="Rhea" id="RHEA-COMP:10271"/>
        <dbReference type="Rhea" id="RHEA-COMP:10272"/>
        <dbReference type="ChEBI" id="CHEBI:15378"/>
        <dbReference type="ChEBI" id="CHEBI:30011"/>
        <dbReference type="ChEBI" id="CHEBI:57856"/>
        <dbReference type="ChEBI" id="CHEBI:59789"/>
        <dbReference type="ChEBI" id="CHEBI:61891"/>
        <dbReference type="EC" id="2.1.1.297"/>
    </reaction>
</comment>
<dbReference type="Pfam" id="PF17827">
    <property type="entry name" value="PrmC_N"/>
    <property type="match status" value="1"/>
</dbReference>
<dbReference type="OrthoDB" id="9800643at2"/>
<dbReference type="InterPro" id="IPR029063">
    <property type="entry name" value="SAM-dependent_MTases_sf"/>
</dbReference>
<evidence type="ECO:0000259" key="5">
    <source>
        <dbReference type="Pfam" id="PF13847"/>
    </source>
</evidence>
<keyword evidence="1 4" id="KW-0489">Methyltransferase</keyword>
<dbReference type="HAMAP" id="MF_02126">
    <property type="entry name" value="RF_methyltr_PrmC"/>
    <property type="match status" value="1"/>
</dbReference>
<comment type="caution">
    <text evidence="7">The sequence shown here is derived from an EMBL/GenBank/DDBJ whole genome shotgun (WGS) entry which is preliminary data.</text>
</comment>
<keyword evidence="2 4" id="KW-0808">Transferase</keyword>
<feature type="domain" description="Release factor glutamine methyltransferase N-terminal" evidence="6">
    <location>
        <begin position="16"/>
        <end position="87"/>
    </location>
</feature>
<dbReference type="InterPro" id="IPR040758">
    <property type="entry name" value="PrmC_N"/>
</dbReference>
<protein>
    <recommendedName>
        <fullName evidence="4">Release factor glutamine methyltransferase</fullName>
        <shortName evidence="4">RF MTase</shortName>
        <ecNumber evidence="4">2.1.1.297</ecNumber>
    </recommendedName>
    <alternativeName>
        <fullName evidence="4">N5-glutamine methyltransferase PrmC</fullName>
    </alternativeName>
    <alternativeName>
        <fullName evidence="4">Protein-(glutamine-N5) MTase PrmC</fullName>
    </alternativeName>
    <alternativeName>
        <fullName evidence="4">Protein-glutamine N-methyltransferase PrmC</fullName>
    </alternativeName>
</protein>
<dbReference type="Pfam" id="PF13847">
    <property type="entry name" value="Methyltransf_31"/>
    <property type="match status" value="1"/>
</dbReference>
<evidence type="ECO:0000256" key="4">
    <source>
        <dbReference type="HAMAP-Rule" id="MF_02126"/>
    </source>
</evidence>
<dbReference type="InterPro" id="IPR004556">
    <property type="entry name" value="HemK-like"/>
</dbReference>
<dbReference type="InterPro" id="IPR050320">
    <property type="entry name" value="N5-glutamine_MTase"/>
</dbReference>
<dbReference type="NCBIfam" id="TIGR03534">
    <property type="entry name" value="RF_mod_PrmC"/>
    <property type="match status" value="1"/>
</dbReference>
<dbReference type="PANTHER" id="PTHR18895:SF74">
    <property type="entry name" value="MTRF1L RELEASE FACTOR GLUTAMINE METHYLTRANSFERASE"/>
    <property type="match status" value="1"/>
</dbReference>
<dbReference type="CDD" id="cd02440">
    <property type="entry name" value="AdoMet_MTases"/>
    <property type="match status" value="1"/>
</dbReference>
<evidence type="ECO:0000259" key="6">
    <source>
        <dbReference type="Pfam" id="PF17827"/>
    </source>
</evidence>
<evidence type="ECO:0000313" key="7">
    <source>
        <dbReference type="EMBL" id="MQX36241.1"/>
    </source>
</evidence>
<proteinExistence type="inferred from homology"/>
<dbReference type="EMBL" id="WIVE01000015">
    <property type="protein sequence ID" value="MQX36241.1"/>
    <property type="molecule type" value="Genomic_DNA"/>
</dbReference>
<dbReference type="Gene3D" id="3.40.50.150">
    <property type="entry name" value="Vaccinia Virus protein VP39"/>
    <property type="match status" value="1"/>
</dbReference>
<evidence type="ECO:0000256" key="2">
    <source>
        <dbReference type="ARBA" id="ARBA00022679"/>
    </source>
</evidence>
<feature type="binding site" evidence="4">
    <location>
        <begin position="202"/>
        <end position="205"/>
    </location>
    <ligand>
        <name>substrate</name>
    </ligand>
</feature>
<dbReference type="GO" id="GO:0102559">
    <property type="term" value="F:peptide chain release factor N(5)-glutamine methyltransferase activity"/>
    <property type="evidence" value="ECO:0007669"/>
    <property type="project" value="UniProtKB-EC"/>
</dbReference>
<sequence length="297" mass="30224">MSSRPASSDAAPTLGQALSDVVRRLTEAGVPEPRLDARLLAAHVLGLPSPGALSVRMGDPVPEGADCALAALVARRAAREPVGRILGRRGFWTLDLALGPDTLEPRPDTETVVTAVLDRLPDRGAPLTLLDLGTGTGAIVLALLADLPRARGIGVDIAPGAVAVAEDNARRHGLADRARFLCADWADGLAEAPGPFDVIASNPPYIETAALDTLDPEVRGHDPRGALDGGADGLAAYRTLIPLAAARLGPGGWLALEVGAGQAAAVSALVAAAGLGAPALVRDLAGIDRCVIARRDG</sequence>
<feature type="binding site" evidence="4">
    <location>
        <position position="202"/>
    </location>
    <ligand>
        <name>S-adenosyl-L-methionine</name>
        <dbReference type="ChEBI" id="CHEBI:59789"/>
    </ligand>
</feature>